<feature type="transmembrane region" description="Helical" evidence="8">
    <location>
        <begin position="37"/>
        <end position="57"/>
    </location>
</feature>
<dbReference type="Proteomes" id="UP001361570">
    <property type="component" value="Unassembled WGS sequence"/>
</dbReference>
<keyword evidence="6 8" id="KW-1133">Transmembrane helix</keyword>
<reference evidence="11 12" key="1">
    <citation type="submission" date="2024-03" db="EMBL/GenBank/DDBJ databases">
        <title>Draft genome sequence of Klenkia sp. LSe6-5.</title>
        <authorList>
            <person name="Duangmal K."/>
            <person name="Chantavorakit T."/>
        </authorList>
    </citation>
    <scope>NUCLEOTIDE SEQUENCE [LARGE SCALE GENOMIC DNA]</scope>
    <source>
        <strain evidence="11 12">LSe6-5</strain>
    </source>
</reference>
<comment type="caution">
    <text evidence="11">The sequence shown here is derived from an EMBL/GenBank/DDBJ whole genome shotgun (WGS) entry which is preliminary data.</text>
</comment>
<evidence type="ECO:0000256" key="5">
    <source>
        <dbReference type="ARBA" id="ARBA00022692"/>
    </source>
</evidence>
<feature type="transmembrane region" description="Helical" evidence="8">
    <location>
        <begin position="112"/>
        <end position="138"/>
    </location>
</feature>
<accession>A0ABU8DUK8</accession>
<feature type="transmembrane region" description="Helical" evidence="8">
    <location>
        <begin position="69"/>
        <end position="92"/>
    </location>
</feature>
<organism evidence="11 12">
    <name type="scientific">Klenkia sesuvii</name>
    <dbReference type="NCBI Taxonomy" id="3103137"/>
    <lineage>
        <taxon>Bacteria</taxon>
        <taxon>Bacillati</taxon>
        <taxon>Actinomycetota</taxon>
        <taxon>Actinomycetes</taxon>
        <taxon>Geodermatophilales</taxon>
        <taxon>Geodermatophilaceae</taxon>
        <taxon>Klenkia</taxon>
    </lineage>
</organism>
<feature type="transmembrane region" description="Helical" evidence="8">
    <location>
        <begin position="167"/>
        <end position="188"/>
    </location>
</feature>
<feature type="transmembrane region" description="Helical" evidence="8">
    <location>
        <begin position="278"/>
        <end position="300"/>
    </location>
</feature>
<keyword evidence="5 8" id="KW-0812">Transmembrane</keyword>
<dbReference type="Gene3D" id="1.10.3720.10">
    <property type="entry name" value="MetI-like"/>
    <property type="match status" value="2"/>
</dbReference>
<evidence type="ECO:0000313" key="11">
    <source>
        <dbReference type="EMBL" id="MEI4272131.1"/>
    </source>
</evidence>
<comment type="similarity">
    <text evidence="2">Belongs to the binding-protein-dependent transport system permease family. CysTW subfamily.</text>
</comment>
<gene>
    <name evidence="11" type="ORF">TEK04_10390</name>
</gene>
<feature type="domain" description="ABC transmembrane type-1" evidence="10">
    <location>
        <begin position="324"/>
        <end position="499"/>
    </location>
</feature>
<feature type="region of interest" description="Disordered" evidence="9">
    <location>
        <begin position="210"/>
        <end position="230"/>
    </location>
</feature>
<evidence type="ECO:0000256" key="2">
    <source>
        <dbReference type="ARBA" id="ARBA00007069"/>
    </source>
</evidence>
<keyword evidence="4" id="KW-1003">Cell membrane</keyword>
<evidence type="ECO:0000256" key="1">
    <source>
        <dbReference type="ARBA" id="ARBA00004651"/>
    </source>
</evidence>
<protein>
    <submittedName>
        <fullName evidence="11">ABC transporter permease subunit</fullName>
    </submittedName>
</protein>
<dbReference type="SUPFAM" id="SSF161098">
    <property type="entry name" value="MetI-like"/>
    <property type="match status" value="2"/>
</dbReference>
<evidence type="ECO:0000313" key="12">
    <source>
        <dbReference type="Proteomes" id="UP001361570"/>
    </source>
</evidence>
<feature type="transmembrane region" description="Helical" evidence="8">
    <location>
        <begin position="380"/>
        <end position="401"/>
    </location>
</feature>
<evidence type="ECO:0000259" key="10">
    <source>
        <dbReference type="PROSITE" id="PS50928"/>
    </source>
</evidence>
<evidence type="ECO:0000256" key="4">
    <source>
        <dbReference type="ARBA" id="ARBA00022475"/>
    </source>
</evidence>
<evidence type="ECO:0000256" key="9">
    <source>
        <dbReference type="SAM" id="MobiDB-lite"/>
    </source>
</evidence>
<keyword evidence="3 8" id="KW-0813">Transport</keyword>
<evidence type="ECO:0000256" key="8">
    <source>
        <dbReference type="RuleBase" id="RU363032"/>
    </source>
</evidence>
<dbReference type="RefSeq" id="WP_336404267.1">
    <property type="nucleotide sequence ID" value="NZ_JBAPLU010000009.1"/>
</dbReference>
<proteinExistence type="inferred from homology"/>
<evidence type="ECO:0000256" key="3">
    <source>
        <dbReference type="ARBA" id="ARBA00022448"/>
    </source>
</evidence>
<name>A0ABU8DUK8_9ACTN</name>
<dbReference type="EMBL" id="JBAPLU010000009">
    <property type="protein sequence ID" value="MEI4272131.1"/>
    <property type="molecule type" value="Genomic_DNA"/>
</dbReference>
<dbReference type="InterPro" id="IPR035906">
    <property type="entry name" value="MetI-like_sf"/>
</dbReference>
<dbReference type="Pfam" id="PF00528">
    <property type="entry name" value="BPD_transp_1"/>
    <property type="match status" value="1"/>
</dbReference>
<feature type="transmembrane region" description="Helical" evidence="8">
    <location>
        <begin position="328"/>
        <end position="360"/>
    </location>
</feature>
<keyword evidence="7 8" id="KW-0472">Membrane</keyword>
<evidence type="ECO:0000256" key="7">
    <source>
        <dbReference type="ARBA" id="ARBA00023136"/>
    </source>
</evidence>
<dbReference type="PANTHER" id="PTHR42929">
    <property type="entry name" value="INNER MEMBRANE ABC TRANSPORTER PERMEASE PROTEIN YDCU-RELATED-RELATED"/>
    <property type="match status" value="1"/>
</dbReference>
<feature type="transmembrane region" description="Helical" evidence="8">
    <location>
        <begin position="480"/>
        <end position="499"/>
    </location>
</feature>
<keyword evidence="12" id="KW-1185">Reference proteome</keyword>
<dbReference type="CDD" id="cd06261">
    <property type="entry name" value="TM_PBP2"/>
    <property type="match status" value="1"/>
</dbReference>
<dbReference type="PANTHER" id="PTHR42929:SF1">
    <property type="entry name" value="INNER MEMBRANE ABC TRANSPORTER PERMEASE PROTEIN YDCU-RELATED"/>
    <property type="match status" value="1"/>
</dbReference>
<feature type="compositionally biased region" description="Basic and acidic residues" evidence="9">
    <location>
        <begin position="210"/>
        <end position="224"/>
    </location>
</feature>
<sequence length="512" mass="53841">MGDVRAHGAHEESWSTASVTAITGGAYGRAYLGSLQLSAITAVLGAVLGLALAVAVLQARRGQLLRRLVLTASGVLANFGGIPLAFAFIATIGNAGVVTALLGRVGLDGFSLYSMTGLALVYLYFLVPLMVLIIVPALEGLRPQWREASDVLGGSAWQYWRRVGGPVLAPPVIGATMLLFASSFAAYATARPGRFQHPAGAAADRRRAELQRAGRVGERREGPRAGHGGAGRPGAGLLHLGAAAHAAVAAVTATLPTTPSAEMVAAAAPRRRGGGWRWAVLAVLGLYFLVPIAASVWFSIRSNGELTARFYTGVPTAPGFAEAFGRSLLLAALTVVLSLLLMMLPSIALVVGVRSVLAWAPDYFYGTPLAEAFFALQEPALPWILVLVYVVLAMPFVYRVLDAGIRSVDLRTLTEAARNLGASWPRVLLGVVLPVLRTAVLNAAFLTVALVLGEFTIASILGFQTFPTWIVEISGSQPQLSVSVSVLSLLVTWGLLLLISTLDRRRAGKDTP</sequence>
<dbReference type="PROSITE" id="PS50928">
    <property type="entry name" value="ABC_TM1"/>
    <property type="match status" value="2"/>
</dbReference>
<feature type="domain" description="ABC transmembrane type-1" evidence="10">
    <location>
        <begin position="31"/>
        <end position="256"/>
    </location>
</feature>
<feature type="transmembrane region" description="Helical" evidence="8">
    <location>
        <begin position="427"/>
        <end position="460"/>
    </location>
</feature>
<evidence type="ECO:0000256" key="6">
    <source>
        <dbReference type="ARBA" id="ARBA00022989"/>
    </source>
</evidence>
<comment type="subcellular location">
    <subcellularLocation>
        <location evidence="1 8">Cell membrane</location>
        <topology evidence="1 8">Multi-pass membrane protein</topology>
    </subcellularLocation>
</comment>
<dbReference type="InterPro" id="IPR000515">
    <property type="entry name" value="MetI-like"/>
</dbReference>